<accession>A0ABD6ATE6</accession>
<feature type="compositionally biased region" description="Basic and acidic residues" evidence="1">
    <location>
        <begin position="21"/>
        <end position="37"/>
    </location>
</feature>
<dbReference type="InterPro" id="IPR002881">
    <property type="entry name" value="DUF58"/>
</dbReference>
<keyword evidence="2" id="KW-0472">Membrane</keyword>
<evidence type="ECO:0000256" key="2">
    <source>
        <dbReference type="SAM" id="Phobius"/>
    </source>
</evidence>
<protein>
    <submittedName>
        <fullName evidence="4">DUF58 domain-containing protein</fullName>
    </submittedName>
</protein>
<dbReference type="RefSeq" id="WP_250872794.1">
    <property type="nucleotide sequence ID" value="NZ_JALXFV010000003.1"/>
</dbReference>
<gene>
    <name evidence="4" type="ORF">ACFSBT_05910</name>
</gene>
<keyword evidence="5" id="KW-1185">Reference proteome</keyword>
<dbReference type="PANTHER" id="PTHR33608">
    <property type="entry name" value="BLL2464 PROTEIN"/>
    <property type="match status" value="1"/>
</dbReference>
<evidence type="ECO:0000313" key="4">
    <source>
        <dbReference type="EMBL" id="MFD1512817.1"/>
    </source>
</evidence>
<dbReference type="Pfam" id="PF01882">
    <property type="entry name" value="DUF58"/>
    <property type="match status" value="1"/>
</dbReference>
<feature type="domain" description="DUF58" evidence="3">
    <location>
        <begin position="242"/>
        <end position="409"/>
    </location>
</feature>
<sequence length="464" mass="49568">MSATIEREGSAPETPVEEASEEHATDTDGTDRRDASTDRVVASREVAVETRNTDRWSAGLALALFAGAAGVGFGLPMVFLGSLVGIAYAAYGYVTRAPPLDVEVERTVSAAAPLPGDTVGVTLAVTNTGDRPIADLRIVDGAPEALPVVDGERRACVSLRAEETTVLTYELEAQRGDYAFSGPRLVARNASGTVRREVAAAVSTALHVDTSLDAPALHGRTLPYPGQTVTDDGGEGVEFYSTRQYARGDPMSRIDWKRYARTNELSTISFREEEATSVVLVVDDRDVARVAREPEGETGAALARHAAGRLADALLDENDRVGVASLGTGSYAKPATGREQRARLTRFLSDPAALAHRSGILRNVCRNGVDRLCGHLDDRSRVVVCTPLTDDRAVEMVKTLAARGHAVTVVTPDMTPETTGGDIARIARSKRVDALRQAGVRLVEWTPDDALAIAMARAQRRWSA</sequence>
<dbReference type="InterPro" id="IPR036188">
    <property type="entry name" value="FAD/NAD-bd_sf"/>
</dbReference>
<feature type="transmembrane region" description="Helical" evidence="2">
    <location>
        <begin position="60"/>
        <end position="91"/>
    </location>
</feature>
<dbReference type="EMBL" id="JBHUDC010000003">
    <property type="protein sequence ID" value="MFD1512817.1"/>
    <property type="molecule type" value="Genomic_DNA"/>
</dbReference>
<name>A0ABD6ATE6_9EURY</name>
<proteinExistence type="predicted"/>
<dbReference type="Gene3D" id="3.50.50.60">
    <property type="entry name" value="FAD/NAD(P)-binding domain"/>
    <property type="match status" value="1"/>
</dbReference>
<reference evidence="4 5" key="1">
    <citation type="journal article" date="2019" name="Int. J. Syst. Evol. Microbiol.">
        <title>The Global Catalogue of Microorganisms (GCM) 10K type strain sequencing project: providing services to taxonomists for standard genome sequencing and annotation.</title>
        <authorList>
            <consortium name="The Broad Institute Genomics Platform"/>
            <consortium name="The Broad Institute Genome Sequencing Center for Infectious Disease"/>
            <person name="Wu L."/>
            <person name="Ma J."/>
        </authorList>
    </citation>
    <scope>NUCLEOTIDE SEQUENCE [LARGE SCALE GENOMIC DNA]</scope>
    <source>
        <strain evidence="4 5">CGMCC 1.12563</strain>
    </source>
</reference>
<dbReference type="Proteomes" id="UP001597187">
    <property type="component" value="Unassembled WGS sequence"/>
</dbReference>
<keyword evidence="2" id="KW-0812">Transmembrane</keyword>
<dbReference type="PANTHER" id="PTHR33608:SF6">
    <property type="entry name" value="BLL2464 PROTEIN"/>
    <property type="match status" value="1"/>
</dbReference>
<feature type="region of interest" description="Disordered" evidence="1">
    <location>
        <begin position="1"/>
        <end position="38"/>
    </location>
</feature>
<evidence type="ECO:0000259" key="3">
    <source>
        <dbReference type="Pfam" id="PF01882"/>
    </source>
</evidence>
<evidence type="ECO:0000313" key="5">
    <source>
        <dbReference type="Proteomes" id="UP001597187"/>
    </source>
</evidence>
<feature type="compositionally biased region" description="Basic and acidic residues" evidence="1">
    <location>
        <begin position="1"/>
        <end position="10"/>
    </location>
</feature>
<evidence type="ECO:0000256" key="1">
    <source>
        <dbReference type="SAM" id="MobiDB-lite"/>
    </source>
</evidence>
<keyword evidence="2" id="KW-1133">Transmembrane helix</keyword>
<comment type="caution">
    <text evidence="4">The sequence shown here is derived from an EMBL/GenBank/DDBJ whole genome shotgun (WGS) entry which is preliminary data.</text>
</comment>
<dbReference type="AlphaFoldDB" id="A0ABD6ATE6"/>
<organism evidence="4 5">
    <name type="scientific">Halomarina rubra</name>
    <dbReference type="NCBI Taxonomy" id="2071873"/>
    <lineage>
        <taxon>Archaea</taxon>
        <taxon>Methanobacteriati</taxon>
        <taxon>Methanobacteriota</taxon>
        <taxon>Stenosarchaea group</taxon>
        <taxon>Halobacteria</taxon>
        <taxon>Halobacteriales</taxon>
        <taxon>Natronomonadaceae</taxon>
        <taxon>Halomarina</taxon>
    </lineage>
</organism>